<gene>
    <name evidence="5" type="ORF">DEBURN_LOCUS9673</name>
</gene>
<dbReference type="GO" id="GO:0016740">
    <property type="term" value="F:transferase activity"/>
    <property type="evidence" value="ECO:0007669"/>
    <property type="project" value="UniProtKB-KW"/>
</dbReference>
<keyword evidence="2" id="KW-0328">Glycosyltransferase</keyword>
<comment type="similarity">
    <text evidence="1">Belongs to the glycosyltransferase 25 family.</text>
</comment>
<dbReference type="CDD" id="cd06532">
    <property type="entry name" value="Glyco_transf_25"/>
    <property type="match status" value="1"/>
</dbReference>
<dbReference type="PANTHER" id="PTHR10730">
    <property type="entry name" value="PROCOLLAGEN-LYSINE,2-OXOGLUTARATE 5-DIOXYGENASE/GLYCOSYLTRANSFERASE 25 FAMILY MEMBER"/>
    <property type="match status" value="1"/>
</dbReference>
<dbReference type="AlphaFoldDB" id="A0A9N9CHW7"/>
<evidence type="ECO:0000313" key="6">
    <source>
        <dbReference type="Proteomes" id="UP000789706"/>
    </source>
</evidence>
<feature type="non-terminal residue" evidence="5">
    <location>
        <position position="189"/>
    </location>
</feature>
<feature type="domain" description="Glycosyl transferase family 25" evidence="4">
    <location>
        <begin position="7"/>
        <end position="151"/>
    </location>
</feature>
<evidence type="ECO:0000313" key="5">
    <source>
        <dbReference type="EMBL" id="CAG8604299.1"/>
    </source>
</evidence>
<dbReference type="EMBL" id="CAJVPK010002008">
    <property type="protein sequence ID" value="CAG8604299.1"/>
    <property type="molecule type" value="Genomic_DNA"/>
</dbReference>
<dbReference type="InterPro" id="IPR050757">
    <property type="entry name" value="Collagen_mod_GT25"/>
</dbReference>
<dbReference type="Proteomes" id="UP000789706">
    <property type="component" value="Unassembled WGS sequence"/>
</dbReference>
<name>A0A9N9CHW7_9GLOM</name>
<evidence type="ECO:0000259" key="4">
    <source>
        <dbReference type="Pfam" id="PF01755"/>
    </source>
</evidence>
<proteinExistence type="inferred from homology"/>
<protein>
    <submittedName>
        <fullName evidence="5">1995_t:CDS:1</fullName>
    </submittedName>
</protein>
<reference evidence="5" key="1">
    <citation type="submission" date="2021-06" db="EMBL/GenBank/DDBJ databases">
        <authorList>
            <person name="Kallberg Y."/>
            <person name="Tangrot J."/>
            <person name="Rosling A."/>
        </authorList>
    </citation>
    <scope>NUCLEOTIDE SEQUENCE</scope>
    <source>
        <strain evidence="5">AZ414A</strain>
    </source>
</reference>
<accession>A0A9N9CHW7</accession>
<dbReference type="Pfam" id="PF01755">
    <property type="entry name" value="Glyco_transf_25"/>
    <property type="match status" value="1"/>
</dbReference>
<sequence>MSLLLEYFNLDYEFFPATDVNSPEVEEEYQSVIAQSEDLKKTEVACTLSHLRIYQSIIDNNLKSALIFEDDIDIEMDIKHQISKILPYLPEDWEMFYIGHCCVENLREPFNYPTLYISTRPSCTHAYAVSNIGARKLLSILVKLKMPLDCVLVNLIEAGKIKSFSVEPPLVIQWRLGMGSDIHATDPSW</sequence>
<evidence type="ECO:0000256" key="2">
    <source>
        <dbReference type="ARBA" id="ARBA00022676"/>
    </source>
</evidence>
<evidence type="ECO:0000256" key="1">
    <source>
        <dbReference type="ARBA" id="ARBA00006721"/>
    </source>
</evidence>
<dbReference type="InterPro" id="IPR002654">
    <property type="entry name" value="Glyco_trans_25"/>
</dbReference>
<dbReference type="OrthoDB" id="47375at2759"/>
<keyword evidence="6" id="KW-1185">Reference proteome</keyword>
<evidence type="ECO:0000256" key="3">
    <source>
        <dbReference type="ARBA" id="ARBA00022679"/>
    </source>
</evidence>
<dbReference type="PANTHER" id="PTHR10730:SF53">
    <property type="entry name" value="GLYCOSYLTRANSFERASE 25 FAMILY MEMBER"/>
    <property type="match status" value="1"/>
</dbReference>
<keyword evidence="3" id="KW-0808">Transferase</keyword>
<organism evidence="5 6">
    <name type="scientific">Diversispora eburnea</name>
    <dbReference type="NCBI Taxonomy" id="1213867"/>
    <lineage>
        <taxon>Eukaryota</taxon>
        <taxon>Fungi</taxon>
        <taxon>Fungi incertae sedis</taxon>
        <taxon>Mucoromycota</taxon>
        <taxon>Glomeromycotina</taxon>
        <taxon>Glomeromycetes</taxon>
        <taxon>Diversisporales</taxon>
        <taxon>Diversisporaceae</taxon>
        <taxon>Diversispora</taxon>
    </lineage>
</organism>
<comment type="caution">
    <text evidence="5">The sequence shown here is derived from an EMBL/GenBank/DDBJ whole genome shotgun (WGS) entry which is preliminary data.</text>
</comment>